<dbReference type="SMART" id="SM00450">
    <property type="entry name" value="RHOD"/>
    <property type="match status" value="1"/>
</dbReference>
<dbReference type="AlphaFoldDB" id="A0A918R1W0"/>
<dbReference type="InterPro" id="IPR036873">
    <property type="entry name" value="Rhodanese-like_dom_sf"/>
</dbReference>
<reference evidence="2" key="2">
    <citation type="submission" date="2020-09" db="EMBL/GenBank/DDBJ databases">
        <authorList>
            <person name="Sun Q."/>
            <person name="Kim S."/>
        </authorList>
    </citation>
    <scope>NUCLEOTIDE SEQUENCE</scope>
    <source>
        <strain evidence="2">KCTC 12710</strain>
    </source>
</reference>
<dbReference type="EMBL" id="BMWZ01000004">
    <property type="protein sequence ID" value="GGZ81826.1"/>
    <property type="molecule type" value="Genomic_DNA"/>
</dbReference>
<proteinExistence type="predicted"/>
<evidence type="ECO:0000259" key="1">
    <source>
        <dbReference type="PROSITE" id="PS50206"/>
    </source>
</evidence>
<comment type="caution">
    <text evidence="2">The sequence shown here is derived from an EMBL/GenBank/DDBJ whole genome shotgun (WGS) entry which is preliminary data.</text>
</comment>
<dbReference type="SUPFAM" id="SSF52821">
    <property type="entry name" value="Rhodanese/Cell cycle control phosphatase"/>
    <property type="match status" value="1"/>
</dbReference>
<dbReference type="Pfam" id="PF00581">
    <property type="entry name" value="Rhodanese"/>
    <property type="match status" value="1"/>
</dbReference>
<protein>
    <recommendedName>
        <fullName evidence="1">Rhodanese domain-containing protein</fullName>
    </recommendedName>
</protein>
<reference evidence="2" key="1">
    <citation type="journal article" date="2014" name="Int. J. Syst. Evol. Microbiol.">
        <title>Complete genome sequence of Corynebacterium casei LMG S-19264T (=DSM 44701T), isolated from a smear-ripened cheese.</title>
        <authorList>
            <consortium name="US DOE Joint Genome Institute (JGI-PGF)"/>
            <person name="Walter F."/>
            <person name="Albersmeier A."/>
            <person name="Kalinowski J."/>
            <person name="Ruckert C."/>
        </authorList>
    </citation>
    <scope>NUCLEOTIDE SEQUENCE</scope>
    <source>
        <strain evidence="2">KCTC 12710</strain>
    </source>
</reference>
<dbReference type="CDD" id="cd00158">
    <property type="entry name" value="RHOD"/>
    <property type="match status" value="1"/>
</dbReference>
<dbReference type="InterPro" id="IPR052367">
    <property type="entry name" value="Thiosulfate_ST/Rhodanese-like"/>
</dbReference>
<sequence length="113" mass="12714">MKSQEGVTNVDSEKFNTLISNGNVQLIDVRTPKEYREAHIEQAVNVDFFSKDFSEQLGGFNSDEPVYIYCRSGKRSGKSVAQFQKAGFRQIYNLDGGILGWISAELPVEESEE</sequence>
<organism evidence="2 3">
    <name type="scientific">Algibacter mikhailovii</name>
    <dbReference type="NCBI Taxonomy" id="425498"/>
    <lineage>
        <taxon>Bacteria</taxon>
        <taxon>Pseudomonadati</taxon>
        <taxon>Bacteroidota</taxon>
        <taxon>Flavobacteriia</taxon>
        <taxon>Flavobacteriales</taxon>
        <taxon>Flavobacteriaceae</taxon>
        <taxon>Algibacter</taxon>
    </lineage>
</organism>
<feature type="domain" description="Rhodanese" evidence="1">
    <location>
        <begin position="20"/>
        <end position="110"/>
    </location>
</feature>
<evidence type="ECO:0000313" key="3">
    <source>
        <dbReference type="Proteomes" id="UP000636004"/>
    </source>
</evidence>
<dbReference type="Gene3D" id="3.40.250.10">
    <property type="entry name" value="Rhodanese-like domain"/>
    <property type="match status" value="1"/>
</dbReference>
<evidence type="ECO:0000313" key="2">
    <source>
        <dbReference type="EMBL" id="GGZ81826.1"/>
    </source>
</evidence>
<keyword evidence="3" id="KW-1185">Reference proteome</keyword>
<dbReference type="InterPro" id="IPR001763">
    <property type="entry name" value="Rhodanese-like_dom"/>
</dbReference>
<dbReference type="PANTHER" id="PTHR45431">
    <property type="entry name" value="RHODANESE-LIKE DOMAIN-CONTAINING PROTEIN 15, CHLOROPLASTIC"/>
    <property type="match status" value="1"/>
</dbReference>
<dbReference type="PANTHER" id="PTHR45431:SF3">
    <property type="entry name" value="RHODANESE-LIKE DOMAIN-CONTAINING PROTEIN 15, CHLOROPLASTIC"/>
    <property type="match status" value="1"/>
</dbReference>
<dbReference type="PROSITE" id="PS50206">
    <property type="entry name" value="RHODANESE_3"/>
    <property type="match status" value="1"/>
</dbReference>
<gene>
    <name evidence="2" type="ORF">GCM10007028_19330</name>
</gene>
<accession>A0A918R1W0</accession>
<dbReference type="RefSeq" id="WP_189360588.1">
    <property type="nucleotide sequence ID" value="NZ_BMWZ01000004.1"/>
</dbReference>
<dbReference type="Proteomes" id="UP000636004">
    <property type="component" value="Unassembled WGS sequence"/>
</dbReference>
<name>A0A918R1W0_9FLAO</name>